<dbReference type="PANTHER" id="PTHR21366">
    <property type="entry name" value="GLYOXALASE FAMILY PROTEIN"/>
    <property type="match status" value="1"/>
</dbReference>
<dbReference type="PANTHER" id="PTHR21366:SF14">
    <property type="entry name" value="GLYOXALASE DOMAIN-CONTAINING PROTEIN 5"/>
    <property type="match status" value="1"/>
</dbReference>
<keyword evidence="1" id="KW-0479">Metal-binding</keyword>
<feature type="domain" description="VOC" evidence="2">
    <location>
        <begin position="155"/>
        <end position="282"/>
    </location>
</feature>
<dbReference type="InterPro" id="IPR054680">
    <property type="entry name" value="HsaC"/>
</dbReference>
<dbReference type="Pfam" id="PF00903">
    <property type="entry name" value="Glyoxalase"/>
    <property type="match status" value="1"/>
</dbReference>
<dbReference type="EMBL" id="JAUSQM010000001">
    <property type="protein sequence ID" value="MDP9823176.1"/>
    <property type="molecule type" value="Genomic_DNA"/>
</dbReference>
<feature type="domain" description="VOC" evidence="2">
    <location>
        <begin position="18"/>
        <end position="133"/>
    </location>
</feature>
<dbReference type="Gene3D" id="3.10.180.10">
    <property type="entry name" value="2,3-Dihydroxybiphenyl 1,2-Dioxygenase, domain 1"/>
    <property type="match status" value="2"/>
</dbReference>
<evidence type="ECO:0000313" key="3">
    <source>
        <dbReference type="EMBL" id="MDP9823176.1"/>
    </source>
</evidence>
<accession>A0ABT9NRY1</accession>
<dbReference type="InterPro" id="IPR018146">
    <property type="entry name" value="Glyoxalase_1_CS"/>
</dbReference>
<dbReference type="CDD" id="cd07252">
    <property type="entry name" value="BphC1-RGP6_N_like"/>
    <property type="match status" value="1"/>
</dbReference>
<name>A0ABT9NRY1_9ACTN</name>
<dbReference type="RefSeq" id="WP_068120520.1">
    <property type="nucleotide sequence ID" value="NZ_CCXJ01000283.1"/>
</dbReference>
<dbReference type="Proteomes" id="UP001240447">
    <property type="component" value="Unassembled WGS sequence"/>
</dbReference>
<dbReference type="PROSITE" id="PS51819">
    <property type="entry name" value="VOC"/>
    <property type="match status" value="2"/>
</dbReference>
<dbReference type="EC" id="1.13.11.25" evidence="3"/>
<dbReference type="InterPro" id="IPR004360">
    <property type="entry name" value="Glyas_Fos-R_dOase_dom"/>
</dbReference>
<dbReference type="InterPro" id="IPR050383">
    <property type="entry name" value="GlyoxalaseI/FosfomycinResist"/>
</dbReference>
<dbReference type="InterPro" id="IPR029068">
    <property type="entry name" value="Glyas_Bleomycin-R_OHBP_Dase"/>
</dbReference>
<evidence type="ECO:0000313" key="4">
    <source>
        <dbReference type="Proteomes" id="UP001240447"/>
    </source>
</evidence>
<dbReference type="PROSITE" id="PS00934">
    <property type="entry name" value="GLYOXALASE_I_1"/>
    <property type="match status" value="1"/>
</dbReference>
<keyword evidence="3" id="KW-0560">Oxidoreductase</keyword>
<comment type="caution">
    <text evidence="3">The sequence shown here is derived from an EMBL/GenBank/DDBJ whole genome shotgun (WGS) entry which is preliminary data.</text>
</comment>
<dbReference type="NCBIfam" id="NF045631">
    <property type="entry name" value="exdiol_diox_HsaC"/>
    <property type="match status" value="1"/>
</dbReference>
<evidence type="ECO:0000259" key="2">
    <source>
        <dbReference type="PROSITE" id="PS51819"/>
    </source>
</evidence>
<sequence>MTQQTATHNVGAGIDIRSMGYVRVESTDLDAWRTFAGKVLGLVEVKGPNPDNLYLRMDDVSARIVVEPSEHDRLGCAGWEVADRRALLAAVDHLKHHGVDVVEGSAEECAERRVEGFIRFSDPFDNVWELFCGITYESRPLVTPYAQTFVTGEQGLGHIVLPVTDDEAALAFYTDVLGFRLRDSMRMPGEFVGKEPGSTAWLRFLGCNPRHHSLAFLPMPNPARCVHIMMEVAKLDDVGRALERVRRYKAPLSATLGRHMNDQMVSFYVKSPGGFDVEYGTEGLTVEDEKWVARESTAVSYWGHDFSVGHQA</sequence>
<proteinExistence type="predicted"/>
<organism evidence="3 4">
    <name type="scientific">Nocardioides massiliensis</name>
    <dbReference type="NCBI Taxonomy" id="1325935"/>
    <lineage>
        <taxon>Bacteria</taxon>
        <taxon>Bacillati</taxon>
        <taxon>Actinomycetota</taxon>
        <taxon>Actinomycetes</taxon>
        <taxon>Propionibacteriales</taxon>
        <taxon>Nocardioidaceae</taxon>
        <taxon>Nocardioides</taxon>
    </lineage>
</organism>
<protein>
    <submittedName>
        <fullName evidence="3">3,4-dihydroxy-9,10-secoandrosta-1,3, 5(10)-triene-9,17-dione 4,5-dioxygenase</fullName>
        <ecNumber evidence="3">1.13.11.25</ecNumber>
    </submittedName>
</protein>
<dbReference type="InterPro" id="IPR037523">
    <property type="entry name" value="VOC_core"/>
</dbReference>
<dbReference type="CDD" id="cd07237">
    <property type="entry name" value="BphC1-RGP6_C_like"/>
    <property type="match status" value="1"/>
</dbReference>
<evidence type="ECO:0000256" key="1">
    <source>
        <dbReference type="ARBA" id="ARBA00022723"/>
    </source>
</evidence>
<dbReference type="SUPFAM" id="SSF54593">
    <property type="entry name" value="Glyoxalase/Bleomycin resistance protein/Dihydroxybiphenyl dioxygenase"/>
    <property type="match status" value="1"/>
</dbReference>
<dbReference type="GO" id="GO:0047071">
    <property type="term" value="F:3,4-dihydroxy-9,10-secoandrosta-1,3,5(10)-triene-9,17-dione 4,5-dioxygenase activity"/>
    <property type="evidence" value="ECO:0007669"/>
    <property type="project" value="UniProtKB-EC"/>
</dbReference>
<keyword evidence="4" id="KW-1185">Reference proteome</keyword>
<dbReference type="Pfam" id="PF22632">
    <property type="entry name" value="BphC_D1"/>
    <property type="match status" value="1"/>
</dbReference>
<gene>
    <name evidence="3" type="ORF">J2S59_002985</name>
</gene>
<reference evidence="3 4" key="1">
    <citation type="submission" date="2023-07" db="EMBL/GenBank/DDBJ databases">
        <title>Sequencing the genomes of 1000 actinobacteria strains.</title>
        <authorList>
            <person name="Klenk H.-P."/>
        </authorList>
    </citation>
    <scope>NUCLEOTIDE SEQUENCE [LARGE SCALE GENOMIC DNA]</scope>
    <source>
        <strain evidence="3 4">GD13</strain>
    </source>
</reference>